<gene>
    <name evidence="2" type="ORF">SKAU_G00400750</name>
</gene>
<keyword evidence="3" id="KW-1185">Reference proteome</keyword>
<dbReference type="Proteomes" id="UP001152622">
    <property type="component" value="Chromosome 21"/>
</dbReference>
<accession>A0A9Q1E8Z6</accession>
<evidence type="ECO:0000313" key="2">
    <source>
        <dbReference type="EMBL" id="KAJ8334436.1"/>
    </source>
</evidence>
<proteinExistence type="predicted"/>
<sequence>MHACAGGGGRRRVVPLPAHVLPSALSALSVTERRAAATRGVSALWPPAGLLLSSSPLSHSRKGRGVEEEAAAQRTANRFRDSQSDSTPQFSRRRSSCHSLSIAGAQRAEGLHTSPSNPPSMAGHSHIRQSRVT</sequence>
<comment type="caution">
    <text evidence="2">The sequence shown here is derived from an EMBL/GenBank/DDBJ whole genome shotgun (WGS) entry which is preliminary data.</text>
</comment>
<dbReference type="AlphaFoldDB" id="A0A9Q1E8Z6"/>
<protein>
    <submittedName>
        <fullName evidence="2">Uncharacterized protein</fullName>
    </submittedName>
</protein>
<evidence type="ECO:0000313" key="3">
    <source>
        <dbReference type="Proteomes" id="UP001152622"/>
    </source>
</evidence>
<evidence type="ECO:0000256" key="1">
    <source>
        <dbReference type="SAM" id="MobiDB-lite"/>
    </source>
</evidence>
<reference evidence="2" key="1">
    <citation type="journal article" date="2023" name="Science">
        <title>Genome structures resolve the early diversification of teleost fishes.</title>
        <authorList>
            <person name="Parey E."/>
            <person name="Louis A."/>
            <person name="Montfort J."/>
            <person name="Bouchez O."/>
            <person name="Roques C."/>
            <person name="Iampietro C."/>
            <person name="Lluch J."/>
            <person name="Castinel A."/>
            <person name="Donnadieu C."/>
            <person name="Desvignes T."/>
            <person name="Floi Bucao C."/>
            <person name="Jouanno E."/>
            <person name="Wen M."/>
            <person name="Mejri S."/>
            <person name="Dirks R."/>
            <person name="Jansen H."/>
            <person name="Henkel C."/>
            <person name="Chen W.J."/>
            <person name="Zahm M."/>
            <person name="Cabau C."/>
            <person name="Klopp C."/>
            <person name="Thompson A.W."/>
            <person name="Robinson-Rechavi M."/>
            <person name="Braasch I."/>
            <person name="Lecointre G."/>
            <person name="Bobe J."/>
            <person name="Postlethwait J.H."/>
            <person name="Berthelot C."/>
            <person name="Roest Crollius H."/>
            <person name="Guiguen Y."/>
        </authorList>
    </citation>
    <scope>NUCLEOTIDE SEQUENCE</scope>
    <source>
        <strain evidence="2">WJC10195</strain>
    </source>
</reference>
<dbReference type="EMBL" id="JAINUF010000021">
    <property type="protein sequence ID" value="KAJ8334436.1"/>
    <property type="molecule type" value="Genomic_DNA"/>
</dbReference>
<organism evidence="2 3">
    <name type="scientific">Synaphobranchus kaupii</name>
    <name type="common">Kaup's arrowtooth eel</name>
    <dbReference type="NCBI Taxonomy" id="118154"/>
    <lineage>
        <taxon>Eukaryota</taxon>
        <taxon>Metazoa</taxon>
        <taxon>Chordata</taxon>
        <taxon>Craniata</taxon>
        <taxon>Vertebrata</taxon>
        <taxon>Euteleostomi</taxon>
        <taxon>Actinopterygii</taxon>
        <taxon>Neopterygii</taxon>
        <taxon>Teleostei</taxon>
        <taxon>Anguilliformes</taxon>
        <taxon>Synaphobranchidae</taxon>
        <taxon>Synaphobranchus</taxon>
    </lineage>
</organism>
<feature type="region of interest" description="Disordered" evidence="1">
    <location>
        <begin position="51"/>
        <end position="133"/>
    </location>
</feature>
<name>A0A9Q1E8Z6_SYNKA</name>